<dbReference type="GO" id="GO:0009294">
    <property type="term" value="P:DNA-mediated transformation"/>
    <property type="evidence" value="ECO:0007669"/>
    <property type="project" value="InterPro"/>
</dbReference>
<dbReference type="Gene3D" id="1.10.10.10">
    <property type="entry name" value="Winged helix-like DNA-binding domain superfamily/Winged helix DNA-binding domain"/>
    <property type="match status" value="1"/>
</dbReference>
<dbReference type="GO" id="GO:0006281">
    <property type="term" value="P:DNA repair"/>
    <property type="evidence" value="ECO:0007669"/>
    <property type="project" value="InterPro"/>
</dbReference>
<dbReference type="InterPro" id="IPR003583">
    <property type="entry name" value="Hlx-hairpin-Hlx_DNA-bd_motif"/>
</dbReference>
<accession>A0A4V2RWE9</accession>
<dbReference type="InterPro" id="IPR003488">
    <property type="entry name" value="DprA"/>
</dbReference>
<comment type="similarity">
    <text evidence="1">Belongs to the DprA/Smf family.</text>
</comment>
<dbReference type="InterPro" id="IPR057666">
    <property type="entry name" value="DrpA_SLOG"/>
</dbReference>
<dbReference type="EMBL" id="SLWK01000006">
    <property type="protein sequence ID" value="TCO08034.1"/>
    <property type="molecule type" value="Genomic_DNA"/>
</dbReference>
<feature type="domain" description="Helix-hairpin-helix DNA-binding motif class 1" evidence="2">
    <location>
        <begin position="9"/>
        <end position="28"/>
    </location>
</feature>
<dbReference type="Pfam" id="PF17782">
    <property type="entry name" value="WHD_DprA"/>
    <property type="match status" value="1"/>
</dbReference>
<dbReference type="SMART" id="SM00278">
    <property type="entry name" value="HhH1"/>
    <property type="match status" value="2"/>
</dbReference>
<evidence type="ECO:0000256" key="1">
    <source>
        <dbReference type="ARBA" id="ARBA00006525"/>
    </source>
</evidence>
<dbReference type="Pfam" id="PF14520">
    <property type="entry name" value="HHH_5"/>
    <property type="match status" value="1"/>
</dbReference>
<dbReference type="Proteomes" id="UP000295221">
    <property type="component" value="Unassembled WGS sequence"/>
</dbReference>
<comment type="caution">
    <text evidence="3">The sequence shown here is derived from an EMBL/GenBank/DDBJ whole genome shotgun (WGS) entry which is preliminary data.</text>
</comment>
<name>A0A4V2RWE9_9BACT</name>
<dbReference type="PANTHER" id="PTHR43022">
    <property type="entry name" value="PROTEIN SMF"/>
    <property type="match status" value="1"/>
</dbReference>
<evidence type="ECO:0000313" key="4">
    <source>
        <dbReference type="Proteomes" id="UP000295221"/>
    </source>
</evidence>
<dbReference type="PANTHER" id="PTHR43022:SF1">
    <property type="entry name" value="PROTEIN SMF"/>
    <property type="match status" value="1"/>
</dbReference>
<dbReference type="Pfam" id="PF02481">
    <property type="entry name" value="DNA_processg_A"/>
    <property type="match status" value="1"/>
</dbReference>
<dbReference type="GO" id="GO:0003677">
    <property type="term" value="F:DNA binding"/>
    <property type="evidence" value="ECO:0007669"/>
    <property type="project" value="InterPro"/>
</dbReference>
<reference evidence="3 4" key="1">
    <citation type="submission" date="2019-03" db="EMBL/GenBank/DDBJ databases">
        <title>Genomic Encyclopedia of Type Strains, Phase IV (KMG-IV): sequencing the most valuable type-strain genomes for metagenomic binning, comparative biology and taxonomic classification.</title>
        <authorList>
            <person name="Goeker M."/>
        </authorList>
    </citation>
    <scope>NUCLEOTIDE SEQUENCE [LARGE SCALE GENOMIC DNA]</scope>
    <source>
        <strain evidence="3 4">DSM 24179</strain>
    </source>
</reference>
<dbReference type="NCBIfam" id="TIGR00732">
    <property type="entry name" value="dprA"/>
    <property type="match status" value="1"/>
</dbReference>
<evidence type="ECO:0000259" key="2">
    <source>
        <dbReference type="SMART" id="SM00278"/>
    </source>
</evidence>
<sequence length="371" mass="40518">MDTQLQYQIAISLIKGIGPKLARNLIAYLGSIEAIFDTKSRFEKIPGIGSVMAQKLRETDFVSILKQAEREMAFVEKESLETYFFTDVDYPRRLAFCEDAPLMLYYRGNASLDAARIIGVVGTRRPSDNGVTNCEKLIQELAVRHPGTVIVSGLAYGIDICAHRAALRNNLPTIAVLAHGLDRIYPGTHHHTAREISERGGLLTEFMTETNPDRPNFVKRNRIVAGLCDAVVVVESARKGGALITAGIANSYSRDVLAFPGRVNDEASGGCNKLIKTNIAALIEDIDDFEYALGWESKTVGTSAVQGSLFASAETPDEKAIMEVLLAEKEMNLNLLGLQLGMPIGRLSATLLDMEFKGLVKSRPGGVFKLL</sequence>
<dbReference type="InterPro" id="IPR010994">
    <property type="entry name" value="RuvA_2-like"/>
</dbReference>
<dbReference type="InterPro" id="IPR036388">
    <property type="entry name" value="WH-like_DNA-bd_sf"/>
</dbReference>
<organism evidence="3 4">
    <name type="scientific">Natronoflexus pectinivorans</name>
    <dbReference type="NCBI Taxonomy" id="682526"/>
    <lineage>
        <taxon>Bacteria</taxon>
        <taxon>Pseudomonadati</taxon>
        <taxon>Bacteroidota</taxon>
        <taxon>Bacteroidia</taxon>
        <taxon>Marinilabiliales</taxon>
        <taxon>Marinilabiliaceae</taxon>
        <taxon>Natronoflexus</taxon>
    </lineage>
</organism>
<dbReference type="Gene3D" id="3.40.50.450">
    <property type="match status" value="1"/>
</dbReference>
<dbReference type="SUPFAM" id="SSF102405">
    <property type="entry name" value="MCP/YpsA-like"/>
    <property type="match status" value="1"/>
</dbReference>
<dbReference type="AlphaFoldDB" id="A0A4V2RWE9"/>
<keyword evidence="4" id="KW-1185">Reference proteome</keyword>
<evidence type="ECO:0000313" key="3">
    <source>
        <dbReference type="EMBL" id="TCO08034.1"/>
    </source>
</evidence>
<feature type="domain" description="Helix-hairpin-helix DNA-binding motif class 1" evidence="2">
    <location>
        <begin position="40"/>
        <end position="59"/>
    </location>
</feature>
<proteinExistence type="inferred from homology"/>
<dbReference type="SUPFAM" id="SSF47781">
    <property type="entry name" value="RuvA domain 2-like"/>
    <property type="match status" value="1"/>
</dbReference>
<dbReference type="OrthoDB" id="9785707at2"/>
<protein>
    <submittedName>
        <fullName evidence="3">DNA processing protein</fullName>
    </submittedName>
</protein>
<gene>
    <name evidence="3" type="ORF">EV194_106176</name>
</gene>
<dbReference type="InterPro" id="IPR041614">
    <property type="entry name" value="DprA_WH"/>
</dbReference>
<dbReference type="RefSeq" id="WP_132433920.1">
    <property type="nucleotide sequence ID" value="NZ_SLWK01000006.1"/>
</dbReference>